<evidence type="ECO:0000256" key="1">
    <source>
        <dbReference type="SAM" id="MobiDB-lite"/>
    </source>
</evidence>
<feature type="compositionally biased region" description="Basic and acidic residues" evidence="1">
    <location>
        <begin position="99"/>
        <end position="112"/>
    </location>
</feature>
<evidence type="ECO:0000313" key="2">
    <source>
        <dbReference type="EMBL" id="QDT10983.1"/>
    </source>
</evidence>
<feature type="compositionally biased region" description="Basic and acidic residues" evidence="1">
    <location>
        <begin position="45"/>
        <end position="55"/>
    </location>
</feature>
<sequence length="187" mass="22108">MIDVLVYPYGERVWANAENDRRHCEDTVSHRKRLCFARRVERNREGNATGKDRCRPQNLRRHVAWSHNHRERERESKNKHGQSEYRKTQSNTHVCSSVGERRTSPRTRERRSIAKPLGSRPSVHVMVPRDLSVSESSHESSARAVPHPATMDHAMESRLNQIRRNSEWHYHRYSIPVPIRPEQQDDH</sequence>
<feature type="compositionally biased region" description="Basic and acidic residues" evidence="1">
    <location>
        <begin position="68"/>
        <end position="87"/>
    </location>
</feature>
<dbReference type="Proteomes" id="UP000319817">
    <property type="component" value="Chromosome"/>
</dbReference>
<feature type="compositionally biased region" description="Basic residues" evidence="1">
    <location>
        <begin position="58"/>
        <end position="67"/>
    </location>
</feature>
<dbReference type="EMBL" id="CP036526">
    <property type="protein sequence ID" value="QDT10983.1"/>
    <property type="molecule type" value="Genomic_DNA"/>
</dbReference>
<evidence type="ECO:0000313" key="3">
    <source>
        <dbReference type="Proteomes" id="UP000319817"/>
    </source>
</evidence>
<keyword evidence="3" id="KW-1185">Reference proteome</keyword>
<protein>
    <submittedName>
        <fullName evidence="2">Uncharacterized protein</fullName>
    </submittedName>
</protein>
<reference evidence="2 3" key="1">
    <citation type="submission" date="2019-02" db="EMBL/GenBank/DDBJ databases">
        <title>Deep-cultivation of Planctomycetes and their phenomic and genomic characterization uncovers novel biology.</title>
        <authorList>
            <person name="Wiegand S."/>
            <person name="Jogler M."/>
            <person name="Boedeker C."/>
            <person name="Pinto D."/>
            <person name="Vollmers J."/>
            <person name="Rivas-Marin E."/>
            <person name="Kohn T."/>
            <person name="Peeters S.H."/>
            <person name="Heuer A."/>
            <person name="Rast P."/>
            <person name="Oberbeckmann S."/>
            <person name="Bunk B."/>
            <person name="Jeske O."/>
            <person name="Meyerdierks A."/>
            <person name="Storesund J.E."/>
            <person name="Kallscheuer N."/>
            <person name="Luecker S."/>
            <person name="Lage O.M."/>
            <person name="Pohl T."/>
            <person name="Merkel B.J."/>
            <person name="Hornburger P."/>
            <person name="Mueller R.-W."/>
            <person name="Bruemmer F."/>
            <person name="Labrenz M."/>
            <person name="Spormann A.M."/>
            <person name="Op den Camp H."/>
            <person name="Overmann J."/>
            <person name="Amann R."/>
            <person name="Jetten M.S.M."/>
            <person name="Mascher T."/>
            <person name="Medema M.H."/>
            <person name="Devos D.P."/>
            <person name="Kaster A.-K."/>
            <person name="Ovreas L."/>
            <person name="Rohde M."/>
            <person name="Galperin M.Y."/>
            <person name="Jogler C."/>
        </authorList>
    </citation>
    <scope>NUCLEOTIDE SEQUENCE [LARGE SCALE GENOMIC DNA]</scope>
    <source>
        <strain evidence="2 3">K23_9</strain>
    </source>
</reference>
<feature type="region of interest" description="Disordered" evidence="1">
    <location>
        <begin position="45"/>
        <end position="126"/>
    </location>
</feature>
<dbReference type="AlphaFoldDB" id="A0A517NV40"/>
<organism evidence="2 3">
    <name type="scientific">Stieleria marina</name>
    <dbReference type="NCBI Taxonomy" id="1930275"/>
    <lineage>
        <taxon>Bacteria</taxon>
        <taxon>Pseudomonadati</taxon>
        <taxon>Planctomycetota</taxon>
        <taxon>Planctomycetia</taxon>
        <taxon>Pirellulales</taxon>
        <taxon>Pirellulaceae</taxon>
        <taxon>Stieleria</taxon>
    </lineage>
</organism>
<accession>A0A517NV40</accession>
<gene>
    <name evidence="2" type="ORF">K239x_29760</name>
</gene>
<name>A0A517NV40_9BACT</name>
<proteinExistence type="predicted"/>